<dbReference type="EMBL" id="LXPE01000331">
    <property type="protein sequence ID" value="OBA24934.1"/>
    <property type="molecule type" value="Genomic_DNA"/>
</dbReference>
<dbReference type="Gene3D" id="3.30.1370.10">
    <property type="entry name" value="K Homology domain, type 1"/>
    <property type="match status" value="1"/>
</dbReference>
<dbReference type="Proteomes" id="UP000092321">
    <property type="component" value="Unassembled WGS sequence"/>
</dbReference>
<evidence type="ECO:0000259" key="4">
    <source>
        <dbReference type="SMART" id="SM00322"/>
    </source>
</evidence>
<accession>A0A1B7T884</accession>
<dbReference type="Pfam" id="PF00013">
    <property type="entry name" value="KH_1"/>
    <property type="match status" value="1"/>
</dbReference>
<dbReference type="GO" id="GO:0003723">
    <property type="term" value="F:RNA binding"/>
    <property type="evidence" value="ECO:0007669"/>
    <property type="project" value="UniProtKB-UniRule"/>
</dbReference>
<dbReference type="AlphaFoldDB" id="A0A1B7T884"/>
<name>A0A1B7T884_9ASCO</name>
<gene>
    <name evidence="5" type="ORF">HANVADRAFT_54222</name>
</gene>
<dbReference type="PROSITE" id="PS50084">
    <property type="entry name" value="KH_TYPE_1"/>
    <property type="match status" value="1"/>
</dbReference>
<evidence type="ECO:0000313" key="5">
    <source>
        <dbReference type="EMBL" id="OBA24934.1"/>
    </source>
</evidence>
<keyword evidence="6" id="KW-1185">Reference proteome</keyword>
<sequence>MSLPEYTSTSDIQHQHQSQHQQQQRSSVTLPATYQSRILVSNNEAGSIIGKEGSIIKAINEQFAIKNVQVKLDTLQKNCSDRVLTVEDTFKGQPTDSLVPTYKAKNELIYEILNLLVDNNTITLQKQGYHYKPLNPLFSETQINQVFNNNKVKKIQSVLSLFNNPSTNPSSGDNLLIKISETGLIGSSDTVLQILGSIEDIKLCLDAIDEILLEQYGTTSPVLSSEQLTLDKTLKKNYTPHLNVQKVFDVENQYVPRLVGQRKTRLLHLASLTNCVITIDDNKDIPADGIRKIKIVGEQAERAYDLLMKNYEQIVNLQ</sequence>
<feature type="domain" description="K Homology" evidence="4">
    <location>
        <begin position="32"/>
        <end position="213"/>
    </location>
</feature>
<organism evidence="5 6">
    <name type="scientific">Hanseniaspora valbyensis NRRL Y-1626</name>
    <dbReference type="NCBI Taxonomy" id="766949"/>
    <lineage>
        <taxon>Eukaryota</taxon>
        <taxon>Fungi</taxon>
        <taxon>Dikarya</taxon>
        <taxon>Ascomycota</taxon>
        <taxon>Saccharomycotina</taxon>
        <taxon>Saccharomycetes</taxon>
        <taxon>Saccharomycodales</taxon>
        <taxon>Saccharomycodaceae</taxon>
        <taxon>Hanseniaspora</taxon>
    </lineage>
</organism>
<dbReference type="InterPro" id="IPR004088">
    <property type="entry name" value="KH_dom_type_1"/>
</dbReference>
<evidence type="ECO:0000256" key="1">
    <source>
        <dbReference type="ARBA" id="ARBA00022737"/>
    </source>
</evidence>
<dbReference type="OrthoDB" id="442947at2759"/>
<dbReference type="InterPro" id="IPR004087">
    <property type="entry name" value="KH_dom"/>
</dbReference>
<feature type="compositionally biased region" description="Low complexity" evidence="3">
    <location>
        <begin position="15"/>
        <end position="27"/>
    </location>
</feature>
<keyword evidence="1" id="KW-0677">Repeat</keyword>
<evidence type="ECO:0000256" key="2">
    <source>
        <dbReference type="PROSITE-ProRule" id="PRU00117"/>
    </source>
</evidence>
<dbReference type="InterPro" id="IPR036612">
    <property type="entry name" value="KH_dom_type_1_sf"/>
</dbReference>
<keyword evidence="2" id="KW-0694">RNA-binding</keyword>
<reference evidence="6" key="1">
    <citation type="journal article" date="2016" name="Proc. Natl. Acad. Sci. U.S.A.">
        <title>Comparative genomics of biotechnologically important yeasts.</title>
        <authorList>
            <person name="Riley R."/>
            <person name="Haridas S."/>
            <person name="Wolfe K.H."/>
            <person name="Lopes M.R."/>
            <person name="Hittinger C.T."/>
            <person name="Goeker M."/>
            <person name="Salamov A.A."/>
            <person name="Wisecaver J.H."/>
            <person name="Long T.M."/>
            <person name="Calvey C.H."/>
            <person name="Aerts A.L."/>
            <person name="Barry K.W."/>
            <person name="Choi C."/>
            <person name="Clum A."/>
            <person name="Coughlan A.Y."/>
            <person name="Deshpande S."/>
            <person name="Douglass A.P."/>
            <person name="Hanson S.J."/>
            <person name="Klenk H.-P."/>
            <person name="LaButti K.M."/>
            <person name="Lapidus A."/>
            <person name="Lindquist E.A."/>
            <person name="Lipzen A.M."/>
            <person name="Meier-Kolthoff J.P."/>
            <person name="Ohm R.A."/>
            <person name="Otillar R.P."/>
            <person name="Pangilinan J.L."/>
            <person name="Peng Y."/>
            <person name="Rokas A."/>
            <person name="Rosa C.A."/>
            <person name="Scheuner C."/>
            <person name="Sibirny A.A."/>
            <person name="Slot J.C."/>
            <person name="Stielow J.B."/>
            <person name="Sun H."/>
            <person name="Kurtzman C.P."/>
            <person name="Blackwell M."/>
            <person name="Grigoriev I.V."/>
            <person name="Jeffries T.W."/>
        </authorList>
    </citation>
    <scope>NUCLEOTIDE SEQUENCE [LARGE SCALE GENOMIC DNA]</scope>
    <source>
        <strain evidence="6">NRRL Y-1626</strain>
    </source>
</reference>
<protein>
    <recommendedName>
        <fullName evidence="4">K Homology domain-containing protein</fullName>
    </recommendedName>
</protein>
<feature type="region of interest" description="Disordered" evidence="3">
    <location>
        <begin position="1"/>
        <end position="27"/>
    </location>
</feature>
<proteinExistence type="predicted"/>
<dbReference type="SUPFAM" id="SSF54791">
    <property type="entry name" value="Eukaryotic type KH-domain (KH-domain type I)"/>
    <property type="match status" value="2"/>
</dbReference>
<dbReference type="SMART" id="SM00322">
    <property type="entry name" value="KH"/>
    <property type="match status" value="2"/>
</dbReference>
<evidence type="ECO:0000313" key="6">
    <source>
        <dbReference type="Proteomes" id="UP000092321"/>
    </source>
</evidence>
<dbReference type="CDD" id="cd00105">
    <property type="entry name" value="KH-I"/>
    <property type="match status" value="1"/>
</dbReference>
<evidence type="ECO:0000256" key="3">
    <source>
        <dbReference type="SAM" id="MobiDB-lite"/>
    </source>
</evidence>
<feature type="compositionally biased region" description="Polar residues" evidence="3">
    <location>
        <begin position="1"/>
        <end position="12"/>
    </location>
</feature>
<comment type="caution">
    <text evidence="5">The sequence shown here is derived from an EMBL/GenBank/DDBJ whole genome shotgun (WGS) entry which is preliminary data.</text>
</comment>
<feature type="domain" description="K Homology" evidence="4">
    <location>
        <begin position="242"/>
        <end position="312"/>
    </location>
</feature>
<dbReference type="PANTHER" id="PTHR10288">
    <property type="entry name" value="KH DOMAIN CONTAINING RNA BINDING PROTEIN"/>
    <property type="match status" value="1"/>
</dbReference>